<sequence length="333" mass="38120">MLLPNCPMQLLRVPLNCPADPSRRFLTARKFDLGKAIEHYETARRFREENNIIRLYDMIEIADFEKTRKLYFHWTGRRDKKGRPVCFYDLEYMDKDALAHWEKTRTFAQWKYSQADTNPPNPDMRQLASVYIDSMIRFVIPLCSMMADRPEPSNPITSSLYLVDATDFGLKRAWGVRNFAQEISWLLNTCYPETVERIFVCNSPSYFQSIWKYLKGYVDPHTAEKIVFLLPDEVLPTLREVIDDINIPAKFGGGLAFTHGQSPDLENDIKQHLGLEDPSKTLPPGPIKWIEELDGRRTALAVGSQGGAERSDRVATIDIPASNISAQALSVEA</sequence>
<dbReference type="EMBL" id="CAJVPG010000066">
    <property type="protein sequence ID" value="CAG8297486.1"/>
    <property type="molecule type" value="Genomic_DNA"/>
</dbReference>
<name>A0A9W4N992_9EURO</name>
<evidence type="ECO:0000259" key="1">
    <source>
        <dbReference type="PROSITE" id="PS50191"/>
    </source>
</evidence>
<evidence type="ECO:0000313" key="2">
    <source>
        <dbReference type="EMBL" id="CAG8297486.1"/>
    </source>
</evidence>
<dbReference type="InterPro" id="IPR036273">
    <property type="entry name" value="CRAL/TRIO_N_dom_sf"/>
</dbReference>
<dbReference type="Proteomes" id="UP001152649">
    <property type="component" value="Unassembled WGS sequence"/>
</dbReference>
<dbReference type="PANTHER" id="PTHR45657:SF20">
    <property type="entry name" value="CRAL_TRIO DOMAIN PROTEIN (AFU_ORTHOLOGUE AFUA_5G00680)"/>
    <property type="match status" value="1"/>
</dbReference>
<proteinExistence type="predicted"/>
<dbReference type="CDD" id="cd00170">
    <property type="entry name" value="SEC14"/>
    <property type="match status" value="1"/>
</dbReference>
<dbReference type="AlphaFoldDB" id="A0A9W4N992"/>
<dbReference type="InterPro" id="IPR051026">
    <property type="entry name" value="PI/PC_transfer"/>
</dbReference>
<dbReference type="SMART" id="SM00516">
    <property type="entry name" value="SEC14"/>
    <property type="match status" value="1"/>
</dbReference>
<evidence type="ECO:0000313" key="3">
    <source>
        <dbReference type="Proteomes" id="UP001152649"/>
    </source>
</evidence>
<protein>
    <recommendedName>
        <fullName evidence="1">CRAL-TRIO domain-containing protein</fullName>
    </recommendedName>
</protein>
<dbReference type="Pfam" id="PF00650">
    <property type="entry name" value="CRAL_TRIO"/>
    <property type="match status" value="1"/>
</dbReference>
<dbReference type="SUPFAM" id="SSF46938">
    <property type="entry name" value="CRAL/TRIO N-terminal domain"/>
    <property type="match status" value="1"/>
</dbReference>
<organism evidence="2 3">
    <name type="scientific">Penicillium salamii</name>
    <dbReference type="NCBI Taxonomy" id="1612424"/>
    <lineage>
        <taxon>Eukaryota</taxon>
        <taxon>Fungi</taxon>
        <taxon>Dikarya</taxon>
        <taxon>Ascomycota</taxon>
        <taxon>Pezizomycotina</taxon>
        <taxon>Eurotiomycetes</taxon>
        <taxon>Eurotiomycetidae</taxon>
        <taxon>Eurotiales</taxon>
        <taxon>Aspergillaceae</taxon>
        <taxon>Penicillium</taxon>
    </lineage>
</organism>
<reference evidence="2" key="1">
    <citation type="submission" date="2021-07" db="EMBL/GenBank/DDBJ databases">
        <authorList>
            <person name="Branca A.L. A."/>
        </authorList>
    </citation>
    <scope>NUCLEOTIDE SEQUENCE</scope>
</reference>
<dbReference type="SUPFAM" id="SSF52087">
    <property type="entry name" value="CRAL/TRIO domain"/>
    <property type="match status" value="1"/>
</dbReference>
<dbReference type="InterPro" id="IPR036865">
    <property type="entry name" value="CRAL-TRIO_dom_sf"/>
</dbReference>
<dbReference type="InterPro" id="IPR001251">
    <property type="entry name" value="CRAL-TRIO_dom"/>
</dbReference>
<dbReference type="Gene3D" id="3.40.525.10">
    <property type="entry name" value="CRAL-TRIO lipid binding domain"/>
    <property type="match status" value="1"/>
</dbReference>
<dbReference type="PROSITE" id="PS50191">
    <property type="entry name" value="CRAL_TRIO"/>
    <property type="match status" value="1"/>
</dbReference>
<feature type="domain" description="CRAL-TRIO" evidence="1">
    <location>
        <begin position="60"/>
        <end position="259"/>
    </location>
</feature>
<dbReference type="OrthoDB" id="14911at2759"/>
<keyword evidence="3" id="KW-1185">Reference proteome</keyword>
<dbReference type="PANTHER" id="PTHR45657">
    <property type="entry name" value="CRAL-TRIO DOMAIN-CONTAINING PROTEIN YKL091C-RELATED"/>
    <property type="match status" value="1"/>
</dbReference>
<gene>
    <name evidence="2" type="ORF">PSALAMII_LOCUS1789</name>
</gene>
<accession>A0A9W4N992</accession>
<comment type="caution">
    <text evidence="2">The sequence shown here is derived from an EMBL/GenBank/DDBJ whole genome shotgun (WGS) entry which is preliminary data.</text>
</comment>